<evidence type="ECO:0000259" key="5">
    <source>
        <dbReference type="SMART" id="SM00646"/>
    </source>
</evidence>
<dbReference type="EC" id="3.5.1.28" evidence="2"/>
<dbReference type="PANTHER" id="PTHR30404:SF0">
    <property type="entry name" value="N-ACETYLMURAMOYL-L-ALANINE AMIDASE AMIC"/>
    <property type="match status" value="1"/>
</dbReference>
<evidence type="ECO:0000256" key="1">
    <source>
        <dbReference type="ARBA" id="ARBA00001561"/>
    </source>
</evidence>
<keyword evidence="3" id="KW-0378">Hydrolase</keyword>
<feature type="compositionally biased region" description="Low complexity" evidence="4">
    <location>
        <begin position="173"/>
        <end position="184"/>
    </location>
</feature>
<sequence>MLREKLHFILLFVCFTALICALTGLSHSLQAHSHPKASLNPNALADEPNRLERISVTPRSDGLGYVIRFHFAERPQSFQVFQPEQSLIQFAVYSDGPIEFGENLEIPESFGTFRKSPTDFGYGFDFSLHSDTPYLAQSYIDQNRRHVLIGLTEISSREIAQLTDGLDVIRWSAAPNGENGNANETDAPSASSPNAAQHSGQSAEASAAPNTSEEGPVFPPLPELPAPAERVNNGSELVNWMVFDTVVLDAGHGGRDPGAIGASGTFEKTIALAVALKVGEYLNQYLPELNVVYTRDDDTFVGLAERGRIANRNNGHLFVSIHTNSHSGRQAHGAEFYFLGQGRTQSALEVMRRENAVTRFEDQEERPEELTDFMLLTHIMQNSGNIRQSETFAGMLEEQFAQRAQRRTRGVKQAGLQVLFEASMPGVLVELGFISNPQEERFMNSEYGQAILASAIFRAIRDYSEMVQRRQRAQNAQAE</sequence>
<evidence type="ECO:0000313" key="7">
    <source>
        <dbReference type="Proteomes" id="UP000254808"/>
    </source>
</evidence>
<protein>
    <recommendedName>
        <fullName evidence="2">N-acetylmuramoyl-L-alanine amidase</fullName>
        <ecNumber evidence="2">3.5.1.28</ecNumber>
    </recommendedName>
</protein>
<comment type="catalytic activity">
    <reaction evidence="1">
        <text>Hydrolyzes the link between N-acetylmuramoyl residues and L-amino acid residues in certain cell-wall glycopeptides.</text>
        <dbReference type="EC" id="3.5.1.28"/>
    </reaction>
</comment>
<dbReference type="PANTHER" id="PTHR30404">
    <property type="entry name" value="N-ACETYLMURAMOYL-L-ALANINE AMIDASE"/>
    <property type="match status" value="1"/>
</dbReference>
<dbReference type="Gene3D" id="3.40.630.40">
    <property type="entry name" value="Zn-dependent exopeptidases"/>
    <property type="match status" value="1"/>
</dbReference>
<evidence type="ECO:0000256" key="2">
    <source>
        <dbReference type="ARBA" id="ARBA00011901"/>
    </source>
</evidence>
<feature type="region of interest" description="Disordered" evidence="4">
    <location>
        <begin position="173"/>
        <end position="229"/>
    </location>
</feature>
<dbReference type="CDD" id="cd02696">
    <property type="entry name" value="MurNAc-LAA"/>
    <property type="match status" value="1"/>
</dbReference>
<organism evidence="6 7">
    <name type="scientific">Cyclonatronum proteinivorum</name>
    <dbReference type="NCBI Taxonomy" id="1457365"/>
    <lineage>
        <taxon>Bacteria</taxon>
        <taxon>Pseudomonadati</taxon>
        <taxon>Balneolota</taxon>
        <taxon>Balneolia</taxon>
        <taxon>Balneolales</taxon>
        <taxon>Cyclonatronaceae</taxon>
        <taxon>Cyclonatronum</taxon>
    </lineage>
</organism>
<accession>A0A345ULX3</accession>
<dbReference type="GO" id="GO:0008745">
    <property type="term" value="F:N-acetylmuramoyl-L-alanine amidase activity"/>
    <property type="evidence" value="ECO:0007669"/>
    <property type="project" value="UniProtKB-EC"/>
</dbReference>
<dbReference type="EMBL" id="CP027806">
    <property type="protein sequence ID" value="AXJ01475.1"/>
    <property type="molecule type" value="Genomic_DNA"/>
</dbReference>
<feature type="compositionally biased region" description="Polar residues" evidence="4">
    <location>
        <begin position="186"/>
        <end position="213"/>
    </location>
</feature>
<dbReference type="InterPro" id="IPR002508">
    <property type="entry name" value="MurNAc-LAA_cat"/>
</dbReference>
<dbReference type="SUPFAM" id="SSF53187">
    <property type="entry name" value="Zn-dependent exopeptidases"/>
    <property type="match status" value="1"/>
</dbReference>
<dbReference type="Proteomes" id="UP000254808">
    <property type="component" value="Chromosome"/>
</dbReference>
<dbReference type="AlphaFoldDB" id="A0A345ULX3"/>
<dbReference type="GO" id="GO:0009253">
    <property type="term" value="P:peptidoglycan catabolic process"/>
    <property type="evidence" value="ECO:0007669"/>
    <property type="project" value="InterPro"/>
</dbReference>
<dbReference type="RefSeq" id="WP_114984656.1">
    <property type="nucleotide sequence ID" value="NZ_CP027806.1"/>
</dbReference>
<evidence type="ECO:0000313" key="6">
    <source>
        <dbReference type="EMBL" id="AXJ01475.1"/>
    </source>
</evidence>
<dbReference type="KEGG" id="cprv:CYPRO_2227"/>
<dbReference type="Pfam" id="PF01520">
    <property type="entry name" value="Amidase_3"/>
    <property type="match status" value="1"/>
</dbReference>
<gene>
    <name evidence="6" type="ORF">CYPRO_2227</name>
</gene>
<dbReference type="GO" id="GO:0030288">
    <property type="term" value="C:outer membrane-bounded periplasmic space"/>
    <property type="evidence" value="ECO:0007669"/>
    <property type="project" value="TreeGrafter"/>
</dbReference>
<dbReference type="SMART" id="SM00646">
    <property type="entry name" value="Ami_3"/>
    <property type="match status" value="1"/>
</dbReference>
<proteinExistence type="predicted"/>
<dbReference type="InterPro" id="IPR050695">
    <property type="entry name" value="N-acetylmuramoyl_amidase_3"/>
</dbReference>
<evidence type="ECO:0000256" key="4">
    <source>
        <dbReference type="SAM" id="MobiDB-lite"/>
    </source>
</evidence>
<evidence type="ECO:0000256" key="3">
    <source>
        <dbReference type="ARBA" id="ARBA00022801"/>
    </source>
</evidence>
<feature type="domain" description="MurNAc-LAA" evidence="5">
    <location>
        <begin position="307"/>
        <end position="461"/>
    </location>
</feature>
<dbReference type="FunFam" id="3.40.630.40:FF:000005">
    <property type="entry name" value="N-acetylmuramoyl-L-alanine amidase (AmiA)"/>
    <property type="match status" value="1"/>
</dbReference>
<dbReference type="OrthoDB" id="9806267at2"/>
<reference evidence="6 7" key="1">
    <citation type="submission" date="2018-03" db="EMBL/GenBank/DDBJ databases">
        <title>Phenotypic and genomic properties of Cyclonatronum proteinivorum gen. nov., sp. nov., a haloalkaliphilic bacteroidete from soda lakes possessing Na+-translocating rhodopsin.</title>
        <authorList>
            <person name="Toshchakov S.V."/>
            <person name="Korzhenkov A."/>
            <person name="Samarov N.I."/>
            <person name="Kublanov I.V."/>
            <person name="Muntyan M.S."/>
            <person name="Sorokin D.Y."/>
        </authorList>
    </citation>
    <scope>NUCLEOTIDE SEQUENCE [LARGE SCALE GENOMIC DNA]</scope>
    <source>
        <strain evidence="6 7">Omega</strain>
    </source>
</reference>
<name>A0A345ULX3_9BACT</name>
<keyword evidence="7" id="KW-1185">Reference proteome</keyword>